<feature type="region of interest" description="Disordered" evidence="2">
    <location>
        <begin position="518"/>
        <end position="563"/>
    </location>
</feature>
<comment type="caution">
    <text evidence="3">The sequence shown here is derived from an EMBL/GenBank/DDBJ whole genome shotgun (WGS) entry which is preliminary data.</text>
</comment>
<name>A0A9P3PMW3_LYOSH</name>
<evidence type="ECO:0000313" key="4">
    <source>
        <dbReference type="Proteomes" id="UP001063166"/>
    </source>
</evidence>
<evidence type="ECO:0000256" key="2">
    <source>
        <dbReference type="SAM" id="MobiDB-lite"/>
    </source>
</evidence>
<gene>
    <name evidence="3" type="ORF">LshimejAT787_0604540</name>
</gene>
<keyword evidence="1" id="KW-0175">Coiled coil</keyword>
<feature type="region of interest" description="Disordered" evidence="2">
    <location>
        <begin position="311"/>
        <end position="411"/>
    </location>
</feature>
<organism evidence="3 4">
    <name type="scientific">Lyophyllum shimeji</name>
    <name type="common">Hon-shimeji</name>
    <name type="synonym">Tricholoma shimeji</name>
    <dbReference type="NCBI Taxonomy" id="47721"/>
    <lineage>
        <taxon>Eukaryota</taxon>
        <taxon>Fungi</taxon>
        <taxon>Dikarya</taxon>
        <taxon>Basidiomycota</taxon>
        <taxon>Agaricomycotina</taxon>
        <taxon>Agaricomycetes</taxon>
        <taxon>Agaricomycetidae</taxon>
        <taxon>Agaricales</taxon>
        <taxon>Tricholomatineae</taxon>
        <taxon>Lyophyllaceae</taxon>
        <taxon>Lyophyllum</taxon>
    </lineage>
</organism>
<feature type="compositionally biased region" description="Polar residues" evidence="2">
    <location>
        <begin position="334"/>
        <end position="343"/>
    </location>
</feature>
<feature type="coiled-coil region" evidence="1">
    <location>
        <begin position="159"/>
        <end position="186"/>
    </location>
</feature>
<dbReference type="OrthoDB" id="3204900at2759"/>
<dbReference type="Proteomes" id="UP001063166">
    <property type="component" value="Unassembled WGS sequence"/>
</dbReference>
<feature type="compositionally biased region" description="Polar residues" evidence="2">
    <location>
        <begin position="536"/>
        <end position="547"/>
    </location>
</feature>
<feature type="compositionally biased region" description="Polar residues" evidence="2">
    <location>
        <begin position="102"/>
        <end position="114"/>
    </location>
</feature>
<dbReference type="AlphaFoldDB" id="A0A9P3PMW3"/>
<feature type="region of interest" description="Disordered" evidence="2">
    <location>
        <begin position="240"/>
        <end position="297"/>
    </location>
</feature>
<sequence>MLSSPPLTPARSVPAPTTSKRHSLNVSAGPRPLHLLDRNVPSPSVGPATAPLAPGSHSPGYDLDSSPSTSRISAVPKPNPRRQSSISYRTSTRDVELLAQSPRRSSSHGLTRSLSMGPESTGPLTSPGNRRSAGYEGNTPQERPPLTLVEQHSDLLRSIAQKESKCLELRSQLVMHEAELSQLKQKWERIVNQSFSNSTSLPPSSQGNGVVLEGIREGVQGVGRFIAAGLAIGELSPASTSTLSQLPRSVPPPLRLTHATSQSSSSASTSATTSTRFSQSSTSSIGEETVSLYEKTEEEGSAQILMVHDTGATPTVSPNPAFEHQRQQRELRTDTFSQSTRSNVEGAKDTFATSSKVHRRRSRDTHPFENMLSHEATSSKRSSSPSKATKEDKKQGARLKQASINGTEFPPVSSIPGLASLTVGVASPPVASWVGSVGKKWEELQRGSTFSKNQKRASVLLADVSQSIVSALSPPPSTSTSKSASPVPPLYFSPSPASPLTASTSSTSLLDEADFNMPATSIMTPDPTPSPHSDHTLQPLQSISSAATKAKLHARSKPVDEEDEWNCLGDASFHVLENFRSHESESGLNDHLNEPKSS</sequence>
<reference evidence="3" key="1">
    <citation type="submission" date="2022-07" db="EMBL/GenBank/DDBJ databases">
        <title>The genome of Lyophyllum shimeji provides insight into the initial evolution of ectomycorrhizal fungal genome.</title>
        <authorList>
            <person name="Kobayashi Y."/>
            <person name="Shibata T."/>
            <person name="Hirakawa H."/>
            <person name="Shigenobu S."/>
            <person name="Nishiyama T."/>
            <person name="Yamada A."/>
            <person name="Hasebe M."/>
            <person name="Kawaguchi M."/>
        </authorList>
    </citation>
    <scope>NUCLEOTIDE SEQUENCE</scope>
    <source>
        <strain evidence="3">AT787</strain>
    </source>
</reference>
<dbReference type="EMBL" id="BRPK01000006">
    <property type="protein sequence ID" value="GLB39292.1"/>
    <property type="molecule type" value="Genomic_DNA"/>
</dbReference>
<feature type="region of interest" description="Disordered" evidence="2">
    <location>
        <begin position="1"/>
        <end position="145"/>
    </location>
</feature>
<feature type="compositionally biased region" description="Basic and acidic residues" evidence="2">
    <location>
        <begin position="323"/>
        <end position="333"/>
    </location>
</feature>
<keyword evidence="4" id="KW-1185">Reference proteome</keyword>
<feature type="compositionally biased region" description="Polar residues" evidence="2">
    <location>
        <begin position="81"/>
        <end position="90"/>
    </location>
</feature>
<evidence type="ECO:0000313" key="3">
    <source>
        <dbReference type="EMBL" id="GLB39292.1"/>
    </source>
</evidence>
<feature type="compositionally biased region" description="Low complexity" evidence="2">
    <location>
        <begin position="259"/>
        <end position="284"/>
    </location>
</feature>
<accession>A0A9P3PMW3</accession>
<evidence type="ECO:0000256" key="1">
    <source>
        <dbReference type="SAM" id="Coils"/>
    </source>
</evidence>
<protein>
    <submittedName>
        <fullName evidence="3">Uncharacterized protein</fullName>
    </submittedName>
</protein>
<proteinExistence type="predicted"/>